<proteinExistence type="predicted"/>
<accession>A0A1N6RNM0</accession>
<dbReference type="STRING" id="49186.SAMN05421647_103434"/>
<dbReference type="AlphaFoldDB" id="A0A1N6RNM0"/>
<organism evidence="1 2">
    <name type="scientific">Marinobacterium stanieri</name>
    <dbReference type="NCBI Taxonomy" id="49186"/>
    <lineage>
        <taxon>Bacteria</taxon>
        <taxon>Pseudomonadati</taxon>
        <taxon>Pseudomonadota</taxon>
        <taxon>Gammaproteobacteria</taxon>
        <taxon>Oceanospirillales</taxon>
        <taxon>Oceanospirillaceae</taxon>
        <taxon>Marinobacterium</taxon>
    </lineage>
</organism>
<gene>
    <name evidence="1" type="ORF">SAMN05421647_103434</name>
</gene>
<dbReference type="Proteomes" id="UP000186895">
    <property type="component" value="Unassembled WGS sequence"/>
</dbReference>
<evidence type="ECO:0000313" key="2">
    <source>
        <dbReference type="Proteomes" id="UP000186895"/>
    </source>
</evidence>
<dbReference type="RefSeq" id="WP_076462560.1">
    <property type="nucleotide sequence ID" value="NZ_FTMN01000003.1"/>
</dbReference>
<protein>
    <submittedName>
        <fullName evidence="1">Uncharacterized protein</fullName>
    </submittedName>
</protein>
<evidence type="ECO:0000313" key="1">
    <source>
        <dbReference type="EMBL" id="SIQ30377.1"/>
    </source>
</evidence>
<dbReference type="EMBL" id="FTMN01000003">
    <property type="protein sequence ID" value="SIQ30377.1"/>
    <property type="molecule type" value="Genomic_DNA"/>
</dbReference>
<name>A0A1N6RNM0_9GAMM</name>
<reference evidence="1 2" key="1">
    <citation type="submission" date="2017-01" db="EMBL/GenBank/DDBJ databases">
        <authorList>
            <person name="Mah S.A."/>
            <person name="Swanson W.J."/>
            <person name="Moy G.W."/>
            <person name="Vacquier V.D."/>
        </authorList>
    </citation>
    <scope>NUCLEOTIDE SEQUENCE [LARGE SCALE GENOMIC DNA]</scope>
    <source>
        <strain evidence="1 2">DSM 7027</strain>
    </source>
</reference>
<keyword evidence="2" id="KW-1185">Reference proteome</keyword>
<sequence>MTSRRWKHYQPSNIRRALEGCKEFARERHNLSVERIATEMGLEDHWVLYKWIQTGRIPATQIIPFERACGINLVTRWVAAHTGKLLVDIPSGRQAEAEDIQELQEQLNAVTGLLIKFHAGKTGAEDTLAGIQNAMEALAWHRGNVQQHAQPQLEF</sequence>